<evidence type="ECO:0000256" key="4">
    <source>
        <dbReference type="ARBA" id="ARBA00038050"/>
    </source>
</evidence>
<dbReference type="NCBIfam" id="NF003314">
    <property type="entry name" value="PRK04322.1"/>
    <property type="match status" value="1"/>
</dbReference>
<comment type="function">
    <text evidence="7">Acts as a decapping enzyme capable of hydrolyzing monomethylated capped RNAs (in vitro). Hydrolyzes monomethylated capped RNA after alpha and beta phosphates to form N(7)-methyl-GDP. Shows low activity towards unmethylated capped RNA.</text>
</comment>
<dbReference type="SUPFAM" id="SSF55811">
    <property type="entry name" value="Nudix"/>
    <property type="match status" value="1"/>
</dbReference>
<evidence type="ECO:0000256" key="5">
    <source>
        <dbReference type="ARBA" id="ARBA00048707"/>
    </source>
</evidence>
<evidence type="ECO:0000256" key="8">
    <source>
        <dbReference type="ARBA" id="ARBA00093621"/>
    </source>
</evidence>
<organism evidence="13 16">
    <name type="scientific">Rotaria socialis</name>
    <dbReference type="NCBI Taxonomy" id="392032"/>
    <lineage>
        <taxon>Eukaryota</taxon>
        <taxon>Metazoa</taxon>
        <taxon>Spiralia</taxon>
        <taxon>Gnathifera</taxon>
        <taxon>Rotifera</taxon>
        <taxon>Eurotatoria</taxon>
        <taxon>Bdelloidea</taxon>
        <taxon>Philodinida</taxon>
        <taxon>Philodinidae</taxon>
        <taxon>Rotaria</taxon>
    </lineage>
</organism>
<dbReference type="Proteomes" id="UP000663848">
    <property type="component" value="Unassembled WGS sequence"/>
</dbReference>
<dbReference type="Proteomes" id="UP000663862">
    <property type="component" value="Unassembled WGS sequence"/>
</dbReference>
<dbReference type="EMBL" id="CAJOBP010001889">
    <property type="protein sequence ID" value="CAF4319342.1"/>
    <property type="molecule type" value="Genomic_DNA"/>
</dbReference>
<dbReference type="InterPro" id="IPR015797">
    <property type="entry name" value="NUDIX_hydrolase-like_dom_sf"/>
</dbReference>
<comment type="caution">
    <text evidence="13">The sequence shown here is derived from an EMBL/GenBank/DDBJ whole genome shotgun (WGS) entry which is preliminary data.</text>
</comment>
<reference evidence="13" key="1">
    <citation type="submission" date="2021-02" db="EMBL/GenBank/DDBJ databases">
        <authorList>
            <person name="Nowell W R."/>
        </authorList>
    </citation>
    <scope>NUCLEOTIDE SEQUENCE</scope>
</reference>
<dbReference type="GO" id="GO:0004045">
    <property type="term" value="F:peptidyl-tRNA hydrolase activity"/>
    <property type="evidence" value="ECO:0007669"/>
    <property type="project" value="UniProtKB-EC"/>
</dbReference>
<dbReference type="PANTHER" id="PTHR12649">
    <property type="entry name" value="PEPTIDYL-TRNA HYDROLASE 2"/>
    <property type="match status" value="1"/>
</dbReference>
<keyword evidence="10" id="KW-0812">Transmembrane</keyword>
<evidence type="ECO:0000256" key="2">
    <source>
        <dbReference type="ARBA" id="ARBA00022801"/>
    </source>
</evidence>
<dbReference type="AlphaFoldDB" id="A0A820IZN0"/>
<dbReference type="NCBIfam" id="TIGR00283">
    <property type="entry name" value="arch_pth2"/>
    <property type="match status" value="1"/>
</dbReference>
<evidence type="ECO:0000256" key="10">
    <source>
        <dbReference type="SAM" id="Phobius"/>
    </source>
</evidence>
<dbReference type="GO" id="GO:0140933">
    <property type="term" value="F:5'-(N(7)-methylguanosine 5'-triphospho)-[mRNA] hydrolase activity"/>
    <property type="evidence" value="ECO:0007669"/>
    <property type="project" value="UniProtKB-EC"/>
</dbReference>
<dbReference type="Gene3D" id="3.40.1490.10">
    <property type="entry name" value="Bit1"/>
    <property type="match status" value="1"/>
</dbReference>
<dbReference type="Proteomes" id="UP000663851">
    <property type="component" value="Unassembled WGS sequence"/>
</dbReference>
<keyword evidence="10" id="KW-0472">Membrane</keyword>
<name>A0A820IZN0_9BILA</name>
<dbReference type="EMBL" id="CAJOBR010000682">
    <property type="protein sequence ID" value="CAF4536124.1"/>
    <property type="molecule type" value="Genomic_DNA"/>
</dbReference>
<feature type="domain" description="Nudix hydrolase" evidence="11">
    <location>
        <begin position="88"/>
        <end position="238"/>
    </location>
</feature>
<evidence type="ECO:0000259" key="11">
    <source>
        <dbReference type="PROSITE" id="PS51462"/>
    </source>
</evidence>
<dbReference type="Gene3D" id="3.90.79.10">
    <property type="entry name" value="Nucleoside Triphosphate Pyrophosphohydrolase"/>
    <property type="match status" value="1"/>
</dbReference>
<dbReference type="InterPro" id="IPR020476">
    <property type="entry name" value="Nudix_hydrolase"/>
</dbReference>
<dbReference type="InterPro" id="IPR023476">
    <property type="entry name" value="Pep_tRNA_hydro_II_dom_sf"/>
</dbReference>
<dbReference type="EC" id="3.6.1.62" evidence="3"/>
<evidence type="ECO:0000313" key="12">
    <source>
        <dbReference type="EMBL" id="CAF4246394.1"/>
    </source>
</evidence>
<keyword evidence="16" id="KW-1185">Reference proteome</keyword>
<sequence length="464" mass="52390">MTDNKRFQSRILLIDKNGDRIYPEFITPLVHQLKPTSEYANVDICFENNQLTIQRNDQSIVLFRRPSYCPFTNLHLQNNSSNIPNNPSNSIAIGVVVLFESHDHRVLITRRASHMRTYPSCWVCPGGGIEQDETIEQAGIRELFEEVGIEVNKNELETSKILALWESAFPVDLNHGLPRRHHIVIYLHVESSRASDEISVKTDPSEVDAYAWLSYEQIENIYKRTDSLENLCLFKAYVHLTGICDLPFDLLTTADYNQKENLTNGTRFALGQLYIQNFFMDQVVWLSEKNFVAGLVAGFFGGLALGWLFSSSLFVSNKVKAVSNAFDSTKDDRDDERSFEPGCSDTEGEYKMVLVVRNDLKMGKGKVAAQCSHATLGCFQKACEQKPDSVDTWFTCGQAKVVCKCESADDLEQLRLQAKRKGLTTCLIRDAGRTQIEPGSKTVLGIGPAPSRLINEITRHLKLY</sequence>
<evidence type="ECO:0000313" key="14">
    <source>
        <dbReference type="EMBL" id="CAF4374816.1"/>
    </source>
</evidence>
<dbReference type="EMBL" id="CAJOBO010000553">
    <property type="protein sequence ID" value="CAF4246394.1"/>
    <property type="molecule type" value="Genomic_DNA"/>
</dbReference>
<evidence type="ECO:0000313" key="15">
    <source>
        <dbReference type="EMBL" id="CAF4536124.1"/>
    </source>
</evidence>
<dbReference type="PANTHER" id="PTHR12649:SF11">
    <property type="entry name" value="PEPTIDYL-TRNA HYDROLASE 2, MITOCHONDRIAL"/>
    <property type="match status" value="1"/>
</dbReference>
<dbReference type="InterPro" id="IPR000086">
    <property type="entry name" value="NUDIX_hydrolase_dom"/>
</dbReference>
<dbReference type="FunFam" id="3.40.1490.10:FF:000001">
    <property type="entry name" value="Peptidyl-tRNA hydrolase 2"/>
    <property type="match status" value="1"/>
</dbReference>
<keyword evidence="2" id="KW-0378">Hydrolase</keyword>
<comment type="similarity">
    <text evidence="4">Belongs to the PTH2 family.</text>
</comment>
<evidence type="ECO:0000313" key="16">
    <source>
        <dbReference type="Proteomes" id="UP000663873"/>
    </source>
</evidence>
<dbReference type="GO" id="GO:0005829">
    <property type="term" value="C:cytosol"/>
    <property type="evidence" value="ECO:0007669"/>
    <property type="project" value="TreeGrafter"/>
</dbReference>
<dbReference type="InterPro" id="IPR002833">
    <property type="entry name" value="PTH2"/>
</dbReference>
<dbReference type="PRINTS" id="PR00502">
    <property type="entry name" value="NUDIXFAMILY"/>
</dbReference>
<evidence type="ECO:0000313" key="13">
    <source>
        <dbReference type="EMBL" id="CAF4319342.1"/>
    </source>
</evidence>
<dbReference type="CDD" id="cd04694">
    <property type="entry name" value="NUDIX_Nudt17"/>
    <property type="match status" value="1"/>
</dbReference>
<dbReference type="PROSITE" id="PS51462">
    <property type="entry name" value="NUDIX"/>
    <property type="match status" value="1"/>
</dbReference>
<dbReference type="InterPro" id="IPR033716">
    <property type="entry name" value="Nudt17_dom"/>
</dbReference>
<dbReference type="Pfam" id="PF00293">
    <property type="entry name" value="NUDIX"/>
    <property type="match status" value="1"/>
</dbReference>
<dbReference type="SUPFAM" id="SSF102462">
    <property type="entry name" value="Peptidyl-tRNA hydrolase II"/>
    <property type="match status" value="1"/>
</dbReference>
<keyword evidence="10" id="KW-1133">Transmembrane helix</keyword>
<proteinExistence type="inferred from homology"/>
<protein>
    <recommendedName>
        <fullName evidence="8">m7GpppN-mRNA hydrolase NUDT17</fullName>
        <ecNumber evidence="1">3.1.1.29</ecNumber>
        <ecNumber evidence="3">3.6.1.62</ecNumber>
    </recommendedName>
    <alternativeName>
        <fullName evidence="9">Nucleoside diphosphate-linked moiety X motif 17</fullName>
    </alternativeName>
</protein>
<dbReference type="EC" id="3.1.1.29" evidence="1"/>
<comment type="catalytic activity">
    <reaction evidence="5">
        <text>an N-acyl-L-alpha-aminoacyl-tRNA + H2O = an N-acyl-L-amino acid + a tRNA + H(+)</text>
        <dbReference type="Rhea" id="RHEA:54448"/>
        <dbReference type="Rhea" id="RHEA-COMP:10123"/>
        <dbReference type="Rhea" id="RHEA-COMP:13883"/>
        <dbReference type="ChEBI" id="CHEBI:15377"/>
        <dbReference type="ChEBI" id="CHEBI:15378"/>
        <dbReference type="ChEBI" id="CHEBI:59874"/>
        <dbReference type="ChEBI" id="CHEBI:78442"/>
        <dbReference type="ChEBI" id="CHEBI:138191"/>
        <dbReference type="EC" id="3.1.1.29"/>
    </reaction>
</comment>
<dbReference type="Pfam" id="PF01981">
    <property type="entry name" value="PTH2"/>
    <property type="match status" value="1"/>
</dbReference>
<feature type="transmembrane region" description="Helical" evidence="10">
    <location>
        <begin position="290"/>
        <end position="309"/>
    </location>
</feature>
<evidence type="ECO:0000256" key="7">
    <source>
        <dbReference type="ARBA" id="ARBA00093415"/>
    </source>
</evidence>
<dbReference type="EMBL" id="CAJOBQ010000529">
    <property type="protein sequence ID" value="CAF4374816.1"/>
    <property type="molecule type" value="Genomic_DNA"/>
</dbReference>
<evidence type="ECO:0000256" key="1">
    <source>
        <dbReference type="ARBA" id="ARBA00013260"/>
    </source>
</evidence>
<evidence type="ECO:0000256" key="9">
    <source>
        <dbReference type="ARBA" id="ARBA00093663"/>
    </source>
</evidence>
<dbReference type="Proteomes" id="UP000663873">
    <property type="component" value="Unassembled WGS sequence"/>
</dbReference>
<dbReference type="CDD" id="cd02430">
    <property type="entry name" value="PTH2"/>
    <property type="match status" value="1"/>
</dbReference>
<comment type="catalytic activity">
    <reaction evidence="6">
        <text>a 5'-end (N(7)-methyl 5'-triphosphoguanosine)-ribonucleoside in mRNA + H2O = N(7)-methyl-GDP + a 5'-end phospho-ribonucleoside in mRNA + 2 H(+)</text>
        <dbReference type="Rhea" id="RHEA:67484"/>
        <dbReference type="Rhea" id="RHEA-COMP:15692"/>
        <dbReference type="Rhea" id="RHEA-COMP:17167"/>
        <dbReference type="ChEBI" id="CHEBI:15377"/>
        <dbReference type="ChEBI" id="CHEBI:15378"/>
        <dbReference type="ChEBI" id="CHEBI:63714"/>
        <dbReference type="ChEBI" id="CHEBI:138282"/>
        <dbReference type="ChEBI" id="CHEBI:156461"/>
        <dbReference type="EC" id="3.6.1.62"/>
    </reaction>
</comment>
<accession>A0A820IZN0</accession>
<gene>
    <name evidence="12" type="ORF">HFQ381_LOCUS10176</name>
    <name evidence="15" type="ORF">QYT958_LOCUS7257</name>
    <name evidence="14" type="ORF">TSG867_LOCUS11151</name>
    <name evidence="13" type="ORF">UJA718_LOCUS13761</name>
</gene>
<evidence type="ECO:0000256" key="6">
    <source>
        <dbReference type="ARBA" id="ARBA00093205"/>
    </source>
</evidence>
<evidence type="ECO:0000256" key="3">
    <source>
        <dbReference type="ARBA" id="ARBA00026102"/>
    </source>
</evidence>